<dbReference type="OrthoDB" id="5889044at2"/>
<dbReference type="InterPro" id="IPR032871">
    <property type="entry name" value="AHH_dom_containing"/>
</dbReference>
<dbReference type="Proteomes" id="UP000274358">
    <property type="component" value="Unassembled WGS sequence"/>
</dbReference>
<dbReference type="RefSeq" id="WP_126687223.1">
    <property type="nucleotide sequence ID" value="NZ_RYYV01000049.1"/>
</dbReference>
<dbReference type="EMBL" id="RYYV01000049">
    <property type="protein sequence ID" value="RUL68515.1"/>
    <property type="molecule type" value="Genomic_DNA"/>
</dbReference>
<evidence type="ECO:0000313" key="2">
    <source>
        <dbReference type="Proteomes" id="UP000274358"/>
    </source>
</evidence>
<accession>A0A3S0R057</accession>
<organism evidence="1 2">
    <name type="scientific">Dyella choica</name>
    <dbReference type="NCBI Taxonomy" id="1927959"/>
    <lineage>
        <taxon>Bacteria</taxon>
        <taxon>Pseudomonadati</taxon>
        <taxon>Pseudomonadota</taxon>
        <taxon>Gammaproteobacteria</taxon>
        <taxon>Lysobacterales</taxon>
        <taxon>Rhodanobacteraceae</taxon>
        <taxon>Dyella</taxon>
    </lineage>
</organism>
<proteinExistence type="predicted"/>
<protein>
    <submittedName>
        <fullName evidence="1">Uncharacterized protein</fullName>
    </submittedName>
</protein>
<sequence length="196" mass="21780">MAFDEEKSPPSQPELNLLELRIGANRVVKGTAAYEAGNEVVIKKKKRETLYKNGYTLPVTAERLVAEAERTTRHSTRLARNMKAAGQHRPADAAPKTVSAHHVVAATDLRANESRRKLFRWGIGINDVDNGVYLPAYEDSTVSSLPHAVKHAVIHTDAYHVNVFARFIMIPNDSPSTGRVALRQVKQELIDGVFPY</sequence>
<dbReference type="AlphaFoldDB" id="A0A3S0R057"/>
<evidence type="ECO:0000313" key="1">
    <source>
        <dbReference type="EMBL" id="RUL68515.1"/>
    </source>
</evidence>
<keyword evidence="2" id="KW-1185">Reference proteome</keyword>
<gene>
    <name evidence="1" type="ORF">EKH80_23450</name>
</gene>
<comment type="caution">
    <text evidence="1">The sequence shown here is derived from an EMBL/GenBank/DDBJ whole genome shotgun (WGS) entry which is preliminary data.</text>
</comment>
<reference evidence="1 2" key="1">
    <citation type="submission" date="2018-12" db="EMBL/GenBank/DDBJ databases">
        <title>Dyella dinghuensis sp. nov. DHOA06 and Dyella choica sp. nov. 4M-K27, isolated from forest soil.</title>
        <authorList>
            <person name="Qiu L.-H."/>
            <person name="Gao Z.-H."/>
        </authorList>
    </citation>
    <scope>NUCLEOTIDE SEQUENCE [LARGE SCALE GENOMIC DNA]</scope>
    <source>
        <strain evidence="1 2">4M-K27</strain>
    </source>
</reference>
<name>A0A3S0R057_9GAMM</name>
<dbReference type="Pfam" id="PF14412">
    <property type="entry name" value="AHH"/>
    <property type="match status" value="1"/>
</dbReference>